<dbReference type="InterPro" id="IPR010989">
    <property type="entry name" value="SNARE"/>
</dbReference>
<dbReference type="InterPro" id="IPR006012">
    <property type="entry name" value="Syntaxin/epimorphin_CS"/>
</dbReference>
<dbReference type="PROSITE" id="PS50192">
    <property type="entry name" value="T_SNARE"/>
    <property type="match status" value="1"/>
</dbReference>
<sequence length="329" mass="37204">MRDRLSHLQALSEWEEHLQQLEDSEYGEGGDGETGGYEGSPGRHGETAGEFGETVSVADTFSSVDLEEEVVGQAVVWDNEEEVEEVLEEAQGVRREIQLLRLDVKRLRDQNSRLLSEPTRTTAIKRDANAIGGDIKTRGEDTLAQLRKMDAHARELEAEHGVNSAVARIARTQYACLSNGFRDAMTDYNEAEMSHRNACSAHIRRQMEIIGRQVTAEELDEMLEEGRWNVFADNVLADGKTARAAFNQIERRHQELVDLEKRIRSVHEVFLDVALLVEEQGFMIDAIDTHVQKTDAHLGEALVRLGKARKHDRNNPFKKMFCGCFPCFK</sequence>
<dbReference type="Gene3D" id="1.20.5.110">
    <property type="match status" value="1"/>
</dbReference>
<evidence type="ECO:0000256" key="2">
    <source>
        <dbReference type="ARBA" id="ARBA00023054"/>
    </source>
</evidence>
<dbReference type="Gene3D" id="1.20.58.70">
    <property type="match status" value="1"/>
</dbReference>
<evidence type="ECO:0000256" key="4">
    <source>
        <dbReference type="SAM" id="Coils"/>
    </source>
</evidence>
<comment type="caution">
    <text evidence="7">The sequence shown here is derived from an EMBL/GenBank/DDBJ whole genome shotgun (WGS) entry which is preliminary data.</text>
</comment>
<proteinExistence type="inferred from homology"/>
<dbReference type="InterPro" id="IPR045242">
    <property type="entry name" value="Syntaxin"/>
</dbReference>
<dbReference type="CDD" id="cd00179">
    <property type="entry name" value="SynN"/>
    <property type="match status" value="1"/>
</dbReference>
<dbReference type="PROSITE" id="PS00914">
    <property type="entry name" value="SYNTAXIN"/>
    <property type="match status" value="1"/>
</dbReference>
<accession>A0ABD1J522</accession>
<reference evidence="7 8" key="1">
    <citation type="submission" date="2024-09" db="EMBL/GenBank/DDBJ databases">
        <title>A chromosome-level genome assembly of Gray's grenadier anchovy, Coilia grayii.</title>
        <authorList>
            <person name="Fu Z."/>
        </authorList>
    </citation>
    <scope>NUCLEOTIDE SEQUENCE [LARGE SCALE GENOMIC DNA]</scope>
    <source>
        <strain evidence="7">G4</strain>
        <tissue evidence="7">Muscle</tissue>
    </source>
</reference>
<organism evidence="7 8">
    <name type="scientific">Coilia grayii</name>
    <name type="common">Gray's grenadier anchovy</name>
    <dbReference type="NCBI Taxonomy" id="363190"/>
    <lineage>
        <taxon>Eukaryota</taxon>
        <taxon>Metazoa</taxon>
        <taxon>Chordata</taxon>
        <taxon>Craniata</taxon>
        <taxon>Vertebrata</taxon>
        <taxon>Euteleostomi</taxon>
        <taxon>Actinopterygii</taxon>
        <taxon>Neopterygii</taxon>
        <taxon>Teleostei</taxon>
        <taxon>Clupei</taxon>
        <taxon>Clupeiformes</taxon>
        <taxon>Clupeoidei</taxon>
        <taxon>Engraulidae</taxon>
        <taxon>Coilinae</taxon>
        <taxon>Coilia</taxon>
    </lineage>
</organism>
<evidence type="ECO:0000313" key="7">
    <source>
        <dbReference type="EMBL" id="KAL2082199.1"/>
    </source>
</evidence>
<evidence type="ECO:0000256" key="3">
    <source>
        <dbReference type="RuleBase" id="RU003858"/>
    </source>
</evidence>
<dbReference type="Proteomes" id="UP001591681">
    <property type="component" value="Unassembled WGS sequence"/>
</dbReference>
<dbReference type="EMBL" id="JBHFQA010000019">
    <property type="protein sequence ID" value="KAL2082199.1"/>
    <property type="molecule type" value="Genomic_DNA"/>
</dbReference>
<evidence type="ECO:0000259" key="6">
    <source>
        <dbReference type="PROSITE" id="PS50192"/>
    </source>
</evidence>
<feature type="coiled-coil region" evidence="4">
    <location>
        <begin position="83"/>
        <end position="117"/>
    </location>
</feature>
<comment type="similarity">
    <text evidence="1 3">Belongs to the syntaxin family.</text>
</comment>
<dbReference type="PANTHER" id="PTHR19957:SF136">
    <property type="entry name" value="SYNTAXIN 11B, TANDEM DUPLICATE 1-RELATED"/>
    <property type="match status" value="1"/>
</dbReference>
<evidence type="ECO:0000313" key="8">
    <source>
        <dbReference type="Proteomes" id="UP001591681"/>
    </source>
</evidence>
<protein>
    <recommendedName>
        <fullName evidence="6">t-SNARE coiled-coil homology domain-containing protein</fullName>
    </recommendedName>
</protein>
<dbReference type="AlphaFoldDB" id="A0ABD1J522"/>
<feature type="domain" description="T-SNARE coiled-coil homology" evidence="6">
    <location>
        <begin position="246"/>
        <end position="308"/>
    </location>
</feature>
<gene>
    <name evidence="7" type="ORF">ACEWY4_022017</name>
</gene>
<dbReference type="InterPro" id="IPR000727">
    <property type="entry name" value="T_SNARE_dom"/>
</dbReference>
<dbReference type="SUPFAM" id="SSF47661">
    <property type="entry name" value="t-snare proteins"/>
    <property type="match status" value="1"/>
</dbReference>
<evidence type="ECO:0000256" key="5">
    <source>
        <dbReference type="SAM" id="MobiDB-lite"/>
    </source>
</evidence>
<keyword evidence="2 4" id="KW-0175">Coiled coil</keyword>
<dbReference type="Pfam" id="PF05739">
    <property type="entry name" value="SNARE"/>
    <property type="match status" value="1"/>
</dbReference>
<keyword evidence="8" id="KW-1185">Reference proteome</keyword>
<dbReference type="InterPro" id="IPR006011">
    <property type="entry name" value="Syntaxin_N"/>
</dbReference>
<dbReference type="PANTHER" id="PTHR19957">
    <property type="entry name" value="SYNTAXIN"/>
    <property type="match status" value="1"/>
</dbReference>
<dbReference type="Pfam" id="PF00804">
    <property type="entry name" value="Syntaxin"/>
    <property type="match status" value="1"/>
</dbReference>
<feature type="region of interest" description="Disordered" evidence="5">
    <location>
        <begin position="24"/>
        <end position="49"/>
    </location>
</feature>
<evidence type="ECO:0000256" key="1">
    <source>
        <dbReference type="ARBA" id="ARBA00009063"/>
    </source>
</evidence>
<dbReference type="FunFam" id="1.20.58.70:FF:000042">
    <property type="entry name" value="Syntaxin 11b, tandem duplicate 2"/>
    <property type="match status" value="1"/>
</dbReference>
<dbReference type="SMART" id="SM00397">
    <property type="entry name" value="t_SNARE"/>
    <property type="match status" value="1"/>
</dbReference>
<name>A0ABD1J522_9TELE</name>
<dbReference type="SMART" id="SM00503">
    <property type="entry name" value="SynN"/>
    <property type="match status" value="1"/>
</dbReference>